<dbReference type="EMBL" id="MBFR01000121">
    <property type="protein sequence ID" value="PVU93660.1"/>
    <property type="molecule type" value="Genomic_DNA"/>
</dbReference>
<dbReference type="GO" id="GO:0031965">
    <property type="term" value="C:nuclear membrane"/>
    <property type="evidence" value="ECO:0007669"/>
    <property type="project" value="UniProtKB-SubCell"/>
</dbReference>
<dbReference type="InterPro" id="IPR027193">
    <property type="entry name" value="Noc4"/>
</dbReference>
<keyword evidence="4" id="KW-1133">Transmembrane helix</keyword>
<evidence type="ECO:0000256" key="2">
    <source>
        <dbReference type="ARBA" id="ARBA00007797"/>
    </source>
</evidence>
<keyword evidence="7" id="KW-1185">Reference proteome</keyword>
<evidence type="ECO:0000256" key="1">
    <source>
        <dbReference type="ARBA" id="ARBA00004232"/>
    </source>
</evidence>
<accession>A0A2T9YMU2</accession>
<comment type="subcellular location">
    <subcellularLocation>
        <location evidence="1">Nucleus membrane</location>
        <topology evidence="1">Multi-pass membrane protein</topology>
    </subcellularLocation>
</comment>
<organism evidence="6 7">
    <name type="scientific">Smittium simulii</name>
    <dbReference type="NCBI Taxonomy" id="133385"/>
    <lineage>
        <taxon>Eukaryota</taxon>
        <taxon>Fungi</taxon>
        <taxon>Fungi incertae sedis</taxon>
        <taxon>Zoopagomycota</taxon>
        <taxon>Kickxellomycotina</taxon>
        <taxon>Harpellomycetes</taxon>
        <taxon>Harpellales</taxon>
        <taxon>Legeriomycetaceae</taxon>
        <taxon>Smittium</taxon>
    </lineage>
</organism>
<gene>
    <name evidence="6" type="ORF">BB561_003114</name>
</gene>
<evidence type="ECO:0000256" key="3">
    <source>
        <dbReference type="ARBA" id="ARBA00022692"/>
    </source>
</evidence>
<dbReference type="GO" id="GO:0042254">
    <property type="term" value="P:ribosome biogenesis"/>
    <property type="evidence" value="ECO:0007669"/>
    <property type="project" value="InterPro"/>
</dbReference>
<dbReference type="OrthoDB" id="10263185at2759"/>
<evidence type="ECO:0000256" key="4">
    <source>
        <dbReference type="ARBA" id="ARBA00022989"/>
    </source>
</evidence>
<dbReference type="AlphaFoldDB" id="A0A2T9YMU2"/>
<dbReference type="PANTHER" id="PTHR12455:SF0">
    <property type="entry name" value="NUCLEOLAR COMPLEX PROTEIN 4 HOMOLOG"/>
    <property type="match status" value="1"/>
</dbReference>
<dbReference type="GO" id="GO:0032040">
    <property type="term" value="C:small-subunit processome"/>
    <property type="evidence" value="ECO:0007669"/>
    <property type="project" value="TreeGrafter"/>
</dbReference>
<evidence type="ECO:0000259" key="5">
    <source>
        <dbReference type="Pfam" id="PF03914"/>
    </source>
</evidence>
<protein>
    <recommendedName>
        <fullName evidence="5">CCAAT-binding factor domain-containing protein</fullName>
    </recommendedName>
</protein>
<feature type="domain" description="CCAAT-binding factor" evidence="5">
    <location>
        <begin position="364"/>
        <end position="507"/>
    </location>
</feature>
<name>A0A2T9YMU2_9FUNG</name>
<dbReference type="STRING" id="133385.A0A2T9YMU2"/>
<keyword evidence="4" id="KW-0472">Membrane</keyword>
<comment type="caution">
    <text evidence="6">The sequence shown here is derived from an EMBL/GenBank/DDBJ whole genome shotgun (WGS) entry which is preliminary data.</text>
</comment>
<evidence type="ECO:0000313" key="7">
    <source>
        <dbReference type="Proteomes" id="UP000245383"/>
    </source>
</evidence>
<dbReference type="GO" id="GO:0030692">
    <property type="term" value="C:Noc4p-Nop14p complex"/>
    <property type="evidence" value="ECO:0007669"/>
    <property type="project" value="TreeGrafter"/>
</dbReference>
<keyword evidence="3" id="KW-0812">Transmembrane</keyword>
<dbReference type="Proteomes" id="UP000245383">
    <property type="component" value="Unassembled WGS sequence"/>
</dbReference>
<dbReference type="InterPro" id="IPR016024">
    <property type="entry name" value="ARM-type_fold"/>
</dbReference>
<dbReference type="Pfam" id="PF03914">
    <property type="entry name" value="CBF"/>
    <property type="match status" value="1"/>
</dbReference>
<dbReference type="InterPro" id="IPR005612">
    <property type="entry name" value="CCAAT-binding_factor"/>
</dbReference>
<dbReference type="PANTHER" id="PTHR12455">
    <property type="entry name" value="NUCLEOLAR COMPLEX PROTEIN 4"/>
    <property type="match status" value="1"/>
</dbReference>
<sequence>MDSNKRKRDELVSTSEKDQIKNIKTLEQAVHASQKNLNNIVTLLNIKSDSHHVNYTAIMSLYRIFSSLLALDLIKSSKEKYDIEALKVTTIELNVQDKQSILHDWLSRTYRLYIKQLLEYLQNPEVALQISALRALMNLLQKEGEFLQKRSTVYNFPNVLYYDIIETLLNSQEVSDRTIGTFAKSYVKQYSDLSYFMLKSIPKALSLSKSALKDKKKSKKALHSAKKFDDTNFESKIAERCFVLLNSVPVMEEHDSVPESFWISLAKGFERKADLFSVGPHRKYFEEAWLSFMKLPLSDELYKQTLTMLHRSVMPGMVNPLTLMDFLSRAYDLGGPASLLALNGLFTLITKYNLTYPEFYTKLLADTFLASTHLPSYLVAAFIKKMTRLCLFGTPASVAAVLPFIYNLLKRHPSCMILIHRVEGDFDLSLDSAKEGTDTNESTTTDTIENGKIKNISASKACIMKKSEVDPFDFDEVDPAKCRAIDSSLWELHTMQNHYYTNISTLACMFNETFTKPEYVLEDFLDHTYSTLFTTETKRKIKKAPALAVEPPTLLLRNGEALSQILSFD</sequence>
<proteinExistence type="inferred from homology"/>
<evidence type="ECO:0000313" key="6">
    <source>
        <dbReference type="EMBL" id="PVU93660.1"/>
    </source>
</evidence>
<dbReference type="SUPFAM" id="SSF48371">
    <property type="entry name" value="ARM repeat"/>
    <property type="match status" value="1"/>
</dbReference>
<comment type="similarity">
    <text evidence="2">Belongs to the CBF/MAK21 family.</text>
</comment>
<reference evidence="6 7" key="1">
    <citation type="journal article" date="2018" name="MBio">
        <title>Comparative Genomics Reveals the Core Gene Toolbox for the Fungus-Insect Symbiosis.</title>
        <authorList>
            <person name="Wang Y."/>
            <person name="Stata M."/>
            <person name="Wang W."/>
            <person name="Stajich J.E."/>
            <person name="White M.M."/>
            <person name="Moncalvo J.M."/>
        </authorList>
    </citation>
    <scope>NUCLEOTIDE SEQUENCE [LARGE SCALE GENOMIC DNA]</scope>
    <source>
        <strain evidence="6 7">SWE-8-4</strain>
    </source>
</reference>